<feature type="transmembrane region" description="Helical" evidence="4">
    <location>
        <begin position="53"/>
        <end position="71"/>
    </location>
</feature>
<accession>A0ABT0YGJ0</accession>
<evidence type="ECO:0008006" key="7">
    <source>
        <dbReference type="Google" id="ProtNLM"/>
    </source>
</evidence>
<gene>
    <name evidence="5" type="ORF">LXN57_47405</name>
</gene>
<evidence type="ECO:0000313" key="6">
    <source>
        <dbReference type="Proteomes" id="UP001523216"/>
    </source>
</evidence>
<keyword evidence="3" id="KW-0443">Lipid metabolism</keyword>
<evidence type="ECO:0000256" key="2">
    <source>
        <dbReference type="ARBA" id="ARBA00022963"/>
    </source>
</evidence>
<proteinExistence type="predicted"/>
<comment type="caution">
    <text evidence="5">The sequence shown here is derived from an EMBL/GenBank/DDBJ whole genome shotgun (WGS) entry which is preliminary data.</text>
</comment>
<dbReference type="Gene3D" id="3.40.50.1820">
    <property type="entry name" value="alpha/beta hydrolase"/>
    <property type="match status" value="1"/>
</dbReference>
<evidence type="ECO:0000256" key="3">
    <source>
        <dbReference type="ARBA" id="ARBA00023098"/>
    </source>
</evidence>
<keyword evidence="4" id="KW-1133">Transmembrane helix</keyword>
<keyword evidence="6" id="KW-1185">Reference proteome</keyword>
<feature type="transmembrane region" description="Helical" evidence="4">
    <location>
        <begin position="83"/>
        <end position="106"/>
    </location>
</feature>
<evidence type="ECO:0000256" key="4">
    <source>
        <dbReference type="SAM" id="Phobius"/>
    </source>
</evidence>
<dbReference type="Proteomes" id="UP001523216">
    <property type="component" value="Unassembled WGS sequence"/>
</dbReference>
<protein>
    <recommendedName>
        <fullName evidence="7">Carboxylic ester hydrolase</fullName>
    </recommendedName>
</protein>
<evidence type="ECO:0000313" key="5">
    <source>
        <dbReference type="EMBL" id="MCM4085178.1"/>
    </source>
</evidence>
<keyword evidence="1" id="KW-0378">Hydrolase</keyword>
<dbReference type="InterPro" id="IPR029058">
    <property type="entry name" value="AB_hydrolase_fold"/>
</dbReference>
<dbReference type="SUPFAM" id="SSF53474">
    <property type="entry name" value="alpha/beta-Hydrolases"/>
    <property type="match status" value="1"/>
</dbReference>
<dbReference type="PANTHER" id="PTHR10272:SF0">
    <property type="entry name" value="PLATELET-ACTIVATING FACTOR ACETYLHYDROLASE"/>
    <property type="match status" value="1"/>
</dbReference>
<feature type="transmembrane region" description="Helical" evidence="4">
    <location>
        <begin position="6"/>
        <end position="24"/>
    </location>
</feature>
<keyword evidence="4" id="KW-0812">Transmembrane</keyword>
<dbReference type="PANTHER" id="PTHR10272">
    <property type="entry name" value="PLATELET-ACTIVATING FACTOR ACETYLHYDROLASE"/>
    <property type="match status" value="1"/>
</dbReference>
<dbReference type="Pfam" id="PF03403">
    <property type="entry name" value="PAF-AH_p_II"/>
    <property type="match status" value="1"/>
</dbReference>
<sequence>MRPFEAMLSVANLIGCLVIALPRLRRHRRAGYLVAVPVIVGSVQILAEGVRWQAVPAYALALVLPGAWFLRRLMAGRLNLRGWIARTATIAGMAGCAIVLVVSVALPVAVPVFHFPVPTGHYGIGTVTYHWVDQSRPEVFTADPDDHRELMAQVWYPANPTPGAGRAPYIADADAVTSASARLAGLPPMLFSHFRYITTNAVAAAPVAEDQDRYPVLVFLSGLYGFRSVSTFQIEELVSHGYVVVGLDQPGVVATVRLPDGRQIENLPIGDIGPLVDQSIEPQPTTPALNGVPQPDGLVPYFAQDVRLTLDRLADLDAGDPQGILAGHLDLSRAGVLGVSLGGRIAAESCLRDARLKACLVMDDPAPADVVAAGLRQPTMFLTRDADTMRLERQRSGGWTEHDIATTLGTMRAAYARLSGGGYYVEIPGLFHVNFTDLPYWLPPSAQLGLTGPIGGRRGFTIINAYTVAFFDQALRGRTSPLLDEASRLIPEATVTIRSPLRQP</sequence>
<keyword evidence="4" id="KW-0472">Membrane</keyword>
<feature type="transmembrane region" description="Helical" evidence="4">
    <location>
        <begin position="31"/>
        <end position="47"/>
    </location>
</feature>
<dbReference type="EMBL" id="JAMQOL010000104">
    <property type="protein sequence ID" value="MCM4085178.1"/>
    <property type="molecule type" value="Genomic_DNA"/>
</dbReference>
<keyword evidence="2" id="KW-0442">Lipid degradation</keyword>
<dbReference type="RefSeq" id="WP_251804909.1">
    <property type="nucleotide sequence ID" value="NZ_JAMQOL010000104.1"/>
</dbReference>
<reference evidence="5 6" key="1">
    <citation type="submission" date="2022-06" db="EMBL/GenBank/DDBJ databases">
        <title>Actinoplanes abujensis sp. nov., isolated from Nigerian arid soil.</title>
        <authorList>
            <person name="Ding P."/>
        </authorList>
    </citation>
    <scope>NUCLEOTIDE SEQUENCE [LARGE SCALE GENOMIC DNA]</scope>
    <source>
        <strain evidence="6">TRM88002</strain>
    </source>
</reference>
<evidence type="ECO:0000256" key="1">
    <source>
        <dbReference type="ARBA" id="ARBA00022801"/>
    </source>
</evidence>
<organism evidence="5 6">
    <name type="scientific">Paractinoplanes hotanensis</name>
    <dbReference type="NCBI Taxonomy" id="2906497"/>
    <lineage>
        <taxon>Bacteria</taxon>
        <taxon>Bacillati</taxon>
        <taxon>Actinomycetota</taxon>
        <taxon>Actinomycetes</taxon>
        <taxon>Micromonosporales</taxon>
        <taxon>Micromonosporaceae</taxon>
        <taxon>Paractinoplanes</taxon>
    </lineage>
</organism>
<name>A0ABT0YGJ0_9ACTN</name>